<sequence length="817" mass="95036">MFLNFHRLSFDTFDKQKHLFPAITGVLIKLCKRKMIHTSFRQCLWMALLMIFINCTHVPAQEINLARANILISKDIPAPVHGTCIKVLQEEIEKRTSIRIKQKSQWDLSKTTIALCLESSKQLLGRDIPQMKNNATGGLNPEGFHLLYQKTGNEHICWVIGADKRGVLFGIGALLRNAKMNKNRISITTSLDVFSAPVYPIRGHQIGYRNTANSYDAWSVAQYEQYIRELMIFGTNSIENIPLGGKGDESVHMGVSRQQMNVEISKICEAYDLNYWVWTPATIDLSDKTLREKEIQKHNDFYRDTPRLTDVFFPGGDPGHNHPREVMPFLKELHTNLIKYHPDAGIWISLQGFSEEQIDYFYKYLDDEKPTWLRGVVSGPSSPPIAETRFRLPKQYKHRHYPDITHNVRCDYPALNFDQAFALTIGREGINPQPEYYAKIHRDYAQFTDGFVSYSDGCHDDVNKIIWSQRGWDPEIPVRDILVEYCRFFFDPRDDQTMADGILALEKNWFGPLKANGSVETTFAYWNDLEKKHPGLAKDWRWLLLVMRANYDTYIRRRLLHEKDLERKANKILERVDELGIETAMKASLEKISEAVSKPISQHIHKRIKTYAEDLFNIIGLQTSVELYQASNAQRGCILDFVNHPLNNRWWYEDEYEKIRAMGTDKEKKERLELIRTWENPGKGSYYDDVSNIANSPHVTTTVYDAVDFGWWDSGYSRWRLSSLVYQNDPVLEYENLDPNGRYLMRITGSGEALLRIDGQRLEPIKYDKGLETFKEFIVPRSLVGDGKITVSFDRPEESHMRWRNYSRISDVWLIKK</sequence>
<dbReference type="SUPFAM" id="SSF55545">
    <property type="entry name" value="beta-N-acetylhexosaminidase-like domain"/>
    <property type="match status" value="1"/>
</dbReference>
<gene>
    <name evidence="2" type="ORF">QQ020_12710</name>
</gene>
<dbReference type="Proteomes" id="UP001172083">
    <property type="component" value="Unassembled WGS sequence"/>
</dbReference>
<dbReference type="RefSeq" id="WP_346758236.1">
    <property type="nucleotide sequence ID" value="NZ_JAUJEB010000001.1"/>
</dbReference>
<protein>
    <recommendedName>
        <fullName evidence="4">Alpha glucuronidase N-terminal domain-containing protein</fullName>
    </recommendedName>
</protein>
<proteinExistence type="predicted"/>
<dbReference type="EMBL" id="JAUJEB010000001">
    <property type="protein sequence ID" value="MDN5212919.1"/>
    <property type="molecule type" value="Genomic_DNA"/>
</dbReference>
<reference evidence="2" key="1">
    <citation type="submission" date="2023-06" db="EMBL/GenBank/DDBJ databases">
        <title>Genomic of Agaribacillus aureum.</title>
        <authorList>
            <person name="Wang G."/>
        </authorList>
    </citation>
    <scope>NUCLEOTIDE SEQUENCE</scope>
    <source>
        <strain evidence="2">BMA12</strain>
    </source>
</reference>
<evidence type="ECO:0000313" key="3">
    <source>
        <dbReference type="Proteomes" id="UP001172083"/>
    </source>
</evidence>
<accession>A0ABT8L5A4</accession>
<comment type="caution">
    <text evidence="2">The sequence shown here is derived from an EMBL/GenBank/DDBJ whole genome shotgun (WGS) entry which is preliminary data.</text>
</comment>
<organism evidence="2 3">
    <name type="scientific">Agaribacillus aureus</name>
    <dbReference type="NCBI Taxonomy" id="3051825"/>
    <lineage>
        <taxon>Bacteria</taxon>
        <taxon>Pseudomonadati</taxon>
        <taxon>Bacteroidota</taxon>
        <taxon>Cytophagia</taxon>
        <taxon>Cytophagales</taxon>
        <taxon>Splendidivirgaceae</taxon>
        <taxon>Agaribacillus</taxon>
    </lineage>
</organism>
<keyword evidence="1" id="KW-0378">Hydrolase</keyword>
<evidence type="ECO:0008006" key="4">
    <source>
        <dbReference type="Google" id="ProtNLM"/>
    </source>
</evidence>
<dbReference type="InterPro" id="IPR029018">
    <property type="entry name" value="Hex-like_dom2"/>
</dbReference>
<evidence type="ECO:0000313" key="2">
    <source>
        <dbReference type="EMBL" id="MDN5212919.1"/>
    </source>
</evidence>
<dbReference type="Gene3D" id="3.30.379.10">
    <property type="entry name" value="Chitobiase/beta-hexosaminidase domain 2-like"/>
    <property type="match status" value="1"/>
</dbReference>
<evidence type="ECO:0000256" key="1">
    <source>
        <dbReference type="ARBA" id="ARBA00022801"/>
    </source>
</evidence>
<name>A0ABT8L5A4_9BACT</name>
<keyword evidence="3" id="KW-1185">Reference proteome</keyword>